<keyword evidence="1" id="KW-0732">Signal</keyword>
<dbReference type="AlphaFoldDB" id="A0A0A7FTT3"/>
<proteinExistence type="predicted"/>
<dbReference type="InterPro" id="IPR024008">
    <property type="entry name" value="BsaA"/>
</dbReference>
<feature type="signal peptide" evidence="1">
    <location>
        <begin position="1"/>
        <end position="20"/>
    </location>
</feature>
<organism evidence="2 3">
    <name type="scientific">Clostridium baratii str. Sullivan</name>
    <dbReference type="NCBI Taxonomy" id="1415775"/>
    <lineage>
        <taxon>Bacteria</taxon>
        <taxon>Bacillati</taxon>
        <taxon>Bacillota</taxon>
        <taxon>Clostridia</taxon>
        <taxon>Eubacteriales</taxon>
        <taxon>Clostridiaceae</taxon>
        <taxon>Clostridium</taxon>
    </lineage>
</organism>
<sequence>MKKKKIISVIAAVAVVASLAVGSLAWFTSKDNVTNKFSTISTEEPNNPDSGIKIHEDFDKETAGNVLPGTNVKKLVQVKSTAKYDQLIRVKIDKVWRDSNNNIVDSYYTEKVDSKDAQGNAIKANKVTYYSSKDNSVNIPQGATTGKLDTNLIQLNFGNNLSGESGKWIDNTKNDEYYYYNGKLQPTQETAPILESVTLAKNSENIYKGLKFDVVVTAEGIQAVNGAAKDSWTKAPVTIQNLGGELSEK</sequence>
<dbReference type="eggNOG" id="ENOG5033GN4">
    <property type="taxonomic scope" value="Bacteria"/>
</dbReference>
<feature type="chain" id="PRO_5039518274" evidence="1">
    <location>
        <begin position="21"/>
        <end position="249"/>
    </location>
</feature>
<dbReference type="Proteomes" id="UP000030635">
    <property type="component" value="Chromosome"/>
</dbReference>
<name>A0A0A7FTT3_9CLOT</name>
<gene>
    <name evidence="2" type="ORF">U729_657</name>
</gene>
<dbReference type="NCBIfam" id="TIGR04088">
    <property type="entry name" value="cognate_SipW"/>
    <property type="match status" value="1"/>
</dbReference>
<dbReference type="OrthoDB" id="1938401at2"/>
<dbReference type="KEGG" id="cbv:U729_657"/>
<dbReference type="InterPro" id="IPR023833">
    <property type="entry name" value="Signal_pept_SipW-depend-type"/>
</dbReference>
<dbReference type="STRING" id="1561.NPD11_2333"/>
<dbReference type="GeneID" id="60854145"/>
<evidence type="ECO:0000256" key="1">
    <source>
        <dbReference type="SAM" id="SignalP"/>
    </source>
</evidence>
<reference evidence="2 3" key="1">
    <citation type="journal article" date="2015" name="Infect. Genet. Evol.">
        <title>Genomic sequences of six botulinum neurotoxin-producing strains representing three clostridial species illustrate the mobility and diversity of botulinum neurotoxin genes.</title>
        <authorList>
            <person name="Smith T.J."/>
            <person name="Hill K.K."/>
            <person name="Xie G."/>
            <person name="Foley B.T."/>
            <person name="Williamson C.H."/>
            <person name="Foster J.T."/>
            <person name="Johnson S.L."/>
            <person name="Chertkov O."/>
            <person name="Teshima H."/>
            <person name="Gibbons H.S."/>
            <person name="Johnsky L.A."/>
            <person name="Karavis M.A."/>
            <person name="Smith L.A."/>
        </authorList>
    </citation>
    <scope>NUCLEOTIDE SEQUENCE [LARGE SCALE GENOMIC DNA]</scope>
    <source>
        <strain evidence="2">Sullivan</strain>
    </source>
</reference>
<keyword evidence="3" id="KW-1185">Reference proteome</keyword>
<dbReference type="NCBIfam" id="TIGR04090">
    <property type="entry name" value="exp_by_SipW_IV"/>
    <property type="match status" value="1"/>
</dbReference>
<evidence type="ECO:0000313" key="2">
    <source>
        <dbReference type="EMBL" id="AIY82256.1"/>
    </source>
</evidence>
<evidence type="ECO:0000313" key="3">
    <source>
        <dbReference type="Proteomes" id="UP000030635"/>
    </source>
</evidence>
<dbReference type="RefSeq" id="WP_045724871.1">
    <property type="nucleotide sequence ID" value="NZ_CP006905.1"/>
</dbReference>
<dbReference type="EMBL" id="CP006905">
    <property type="protein sequence ID" value="AIY82256.1"/>
    <property type="molecule type" value="Genomic_DNA"/>
</dbReference>
<dbReference type="HOGENOM" id="CLU_102868_2_0_9"/>
<protein>
    <submittedName>
        <fullName evidence="2">Alternate signal-mediated exported, family protein</fullName>
    </submittedName>
</protein>
<accession>A0A0A7FTT3</accession>